<feature type="domain" description="RlpA-like protein double-psi beta-barrel" evidence="3">
    <location>
        <begin position="82"/>
        <end position="133"/>
    </location>
</feature>
<dbReference type="InterPro" id="IPR051477">
    <property type="entry name" value="Expansin_CellWall"/>
</dbReference>
<name>A0A815WJK2_ADIRI</name>
<dbReference type="CDD" id="cd22272">
    <property type="entry name" value="DPBB_EXLX1-like"/>
    <property type="match status" value="1"/>
</dbReference>
<evidence type="ECO:0000259" key="3">
    <source>
        <dbReference type="Pfam" id="PF03330"/>
    </source>
</evidence>
<reference evidence="4" key="1">
    <citation type="submission" date="2021-02" db="EMBL/GenBank/DDBJ databases">
        <authorList>
            <person name="Nowell W R."/>
        </authorList>
    </citation>
    <scope>NUCLEOTIDE SEQUENCE</scope>
</reference>
<accession>A0A815WJK2</accession>
<dbReference type="InterPro" id="IPR036908">
    <property type="entry name" value="RlpA-like_sf"/>
</dbReference>
<dbReference type="InterPro" id="IPR009009">
    <property type="entry name" value="RlpA-like_DPBB"/>
</dbReference>
<sequence>MARLFLTVFISIFVVLSGFIDARPPVQHQLSDVKKYSGNATYYDPSRGACGFLSNGDELVCAIADSLYDTQTIDGNPNNNKFCQKQISVTGPKGTVIVTVVDRCGSCKDVDLDLSRPAFNKIGDPINGRVPVTWYFI</sequence>
<dbReference type="PANTHER" id="PTHR31836">
    <property type="match status" value="1"/>
</dbReference>
<dbReference type="Pfam" id="PF03330">
    <property type="entry name" value="DPBB_1"/>
    <property type="match status" value="1"/>
</dbReference>
<proteinExistence type="predicted"/>
<dbReference type="OrthoDB" id="623670at2759"/>
<dbReference type="EMBL" id="CAJNOJ010001183">
    <property type="protein sequence ID" value="CAF1545590.1"/>
    <property type="molecule type" value="Genomic_DNA"/>
</dbReference>
<evidence type="ECO:0000256" key="1">
    <source>
        <dbReference type="ARBA" id="ARBA00022729"/>
    </source>
</evidence>
<feature type="chain" id="PRO_5032544170" description="RlpA-like protein double-psi beta-barrel domain-containing protein" evidence="2">
    <location>
        <begin position="23"/>
        <end position="137"/>
    </location>
</feature>
<feature type="signal peptide" evidence="2">
    <location>
        <begin position="1"/>
        <end position="22"/>
    </location>
</feature>
<evidence type="ECO:0000313" key="5">
    <source>
        <dbReference type="Proteomes" id="UP000663852"/>
    </source>
</evidence>
<protein>
    <recommendedName>
        <fullName evidence="3">RlpA-like protein double-psi beta-barrel domain-containing protein</fullName>
    </recommendedName>
</protein>
<comment type="caution">
    <text evidence="4">The sequence shown here is derived from an EMBL/GenBank/DDBJ whole genome shotgun (WGS) entry which is preliminary data.</text>
</comment>
<evidence type="ECO:0000256" key="2">
    <source>
        <dbReference type="SAM" id="SignalP"/>
    </source>
</evidence>
<gene>
    <name evidence="4" type="ORF">EDS130_LOCUS45630</name>
</gene>
<organism evidence="4 5">
    <name type="scientific">Adineta ricciae</name>
    <name type="common">Rotifer</name>
    <dbReference type="NCBI Taxonomy" id="249248"/>
    <lineage>
        <taxon>Eukaryota</taxon>
        <taxon>Metazoa</taxon>
        <taxon>Spiralia</taxon>
        <taxon>Gnathifera</taxon>
        <taxon>Rotifera</taxon>
        <taxon>Eurotatoria</taxon>
        <taxon>Bdelloidea</taxon>
        <taxon>Adinetida</taxon>
        <taxon>Adinetidae</taxon>
        <taxon>Adineta</taxon>
    </lineage>
</organism>
<dbReference type="PANTHER" id="PTHR31836:SF21">
    <property type="entry name" value="EXPANSIN-LIKE PROTEIN 7"/>
    <property type="match status" value="1"/>
</dbReference>
<dbReference type="SUPFAM" id="SSF50685">
    <property type="entry name" value="Barwin-like endoglucanases"/>
    <property type="match status" value="1"/>
</dbReference>
<dbReference type="Proteomes" id="UP000663852">
    <property type="component" value="Unassembled WGS sequence"/>
</dbReference>
<evidence type="ECO:0000313" key="4">
    <source>
        <dbReference type="EMBL" id="CAF1545590.1"/>
    </source>
</evidence>
<dbReference type="AlphaFoldDB" id="A0A815WJK2"/>
<dbReference type="Gene3D" id="2.40.40.10">
    <property type="entry name" value="RlpA-like domain"/>
    <property type="match status" value="1"/>
</dbReference>
<keyword evidence="1 2" id="KW-0732">Signal</keyword>